<dbReference type="PROSITE" id="PS00375">
    <property type="entry name" value="UDPGT"/>
    <property type="match status" value="1"/>
</dbReference>
<accession>A0A1D1YS43</accession>
<dbReference type="CDD" id="cd03784">
    <property type="entry name" value="GT1_Gtf-like"/>
    <property type="match status" value="1"/>
</dbReference>
<dbReference type="FunFam" id="3.40.50.2000:FF:000047">
    <property type="entry name" value="Glycosyltransferase"/>
    <property type="match status" value="1"/>
</dbReference>
<dbReference type="PANTHER" id="PTHR48047">
    <property type="entry name" value="GLYCOSYLTRANSFERASE"/>
    <property type="match status" value="1"/>
</dbReference>
<feature type="domain" description="Glycosyltransferase N-terminal" evidence="5">
    <location>
        <begin position="10"/>
        <end position="248"/>
    </location>
</feature>
<protein>
    <recommendedName>
        <fullName evidence="4">Glycosyltransferase</fullName>
        <ecNumber evidence="4">2.4.1.-</ecNumber>
    </recommendedName>
</protein>
<dbReference type="GO" id="GO:0035251">
    <property type="term" value="F:UDP-glucosyltransferase activity"/>
    <property type="evidence" value="ECO:0007669"/>
    <property type="project" value="TreeGrafter"/>
</dbReference>
<dbReference type="EMBL" id="GDJX01010496">
    <property type="protein sequence ID" value="JAT57440.1"/>
    <property type="molecule type" value="Transcribed_RNA"/>
</dbReference>
<evidence type="ECO:0000256" key="1">
    <source>
        <dbReference type="ARBA" id="ARBA00009995"/>
    </source>
</evidence>
<gene>
    <name evidence="6" type="primary">UGT73C5_1</name>
    <name evidence="6" type="ORF">g.119074</name>
</gene>
<reference evidence="6" key="1">
    <citation type="submission" date="2015-07" db="EMBL/GenBank/DDBJ databases">
        <title>Transcriptome Assembly of Anthurium amnicola.</title>
        <authorList>
            <person name="Suzuki J."/>
        </authorList>
    </citation>
    <scope>NUCLEOTIDE SEQUENCE</scope>
</reference>
<proteinExistence type="inferred from homology"/>
<keyword evidence="2 3" id="KW-0808">Transferase</keyword>
<organism evidence="6">
    <name type="scientific">Anthurium amnicola</name>
    <dbReference type="NCBI Taxonomy" id="1678845"/>
    <lineage>
        <taxon>Eukaryota</taxon>
        <taxon>Viridiplantae</taxon>
        <taxon>Streptophyta</taxon>
        <taxon>Embryophyta</taxon>
        <taxon>Tracheophyta</taxon>
        <taxon>Spermatophyta</taxon>
        <taxon>Magnoliopsida</taxon>
        <taxon>Liliopsida</taxon>
        <taxon>Araceae</taxon>
        <taxon>Pothoideae</taxon>
        <taxon>Potheae</taxon>
        <taxon>Anthurium</taxon>
    </lineage>
</organism>
<comment type="similarity">
    <text evidence="1 3">Belongs to the UDP-glycosyltransferase family.</text>
</comment>
<dbReference type="EC" id="2.4.1.-" evidence="4"/>
<dbReference type="SUPFAM" id="SSF53756">
    <property type="entry name" value="UDP-Glycosyltransferase/glycogen phosphorylase"/>
    <property type="match status" value="1"/>
</dbReference>
<dbReference type="InterPro" id="IPR035595">
    <property type="entry name" value="UDP_glycos_trans_CS"/>
</dbReference>
<evidence type="ECO:0000256" key="4">
    <source>
        <dbReference type="RuleBase" id="RU362057"/>
    </source>
</evidence>
<evidence type="ECO:0000313" key="6">
    <source>
        <dbReference type="EMBL" id="JAT57440.1"/>
    </source>
</evidence>
<dbReference type="AlphaFoldDB" id="A0A1D1YS43"/>
<evidence type="ECO:0000256" key="2">
    <source>
        <dbReference type="ARBA" id="ARBA00022679"/>
    </source>
</evidence>
<sequence>MSSMGEQKLHFVLVPLMAQGHVIPMVDLARLLAERGALVSLIATPHNLSRVRAAADSAGAAGLPIRFVPIPFPCAEVGLPEGCENIDLLPTNAQGHNFFDANRLMRDPLQRHLRDNPPLPDCVVSDFCLPWTRDVADEFGVPRFIFYPICCFTLLCQHNLTHHGAYDKVADAMEPVLVPDVPHRVEITMAQAPGFFPGDDWKEFNGEFDAAQQTCDGTIVNTFAGLEPLYIEAFGRARGKKTWAVGPVSLCNKDDVDKVSRGDKASVDVEMCMSWLDSMKPRSVLYVSFGTLVRTPLSQAVEIGMALEASGHPFVWTIKAGEQYAEVEQWLADGFEERTKDRAIIIMGWAPQVMILSHPSVGGFLTHCGWNSSMEAITAGVPMITWPALVDQFLNQRFMVDVLQVGVEVGLKDPGWWGIENRDPLVKREVVEKAVERLMDRGADGEQRRARARELGKMARSAMEVGGSSHTDLTLFIDEVRESAKNNLNS</sequence>
<dbReference type="InterPro" id="IPR002213">
    <property type="entry name" value="UDP_glucos_trans"/>
</dbReference>
<name>A0A1D1YS43_9ARAE</name>
<dbReference type="Pfam" id="PF00201">
    <property type="entry name" value="UDPGT"/>
    <property type="match status" value="1"/>
</dbReference>
<evidence type="ECO:0000256" key="3">
    <source>
        <dbReference type="RuleBase" id="RU003718"/>
    </source>
</evidence>
<evidence type="ECO:0000259" key="5">
    <source>
        <dbReference type="Pfam" id="PF26168"/>
    </source>
</evidence>
<dbReference type="InterPro" id="IPR058980">
    <property type="entry name" value="Glyco_transf_N"/>
</dbReference>
<dbReference type="PANTHER" id="PTHR48047:SF182">
    <property type="entry name" value="GLYCOSYLTRANSFERASE"/>
    <property type="match status" value="1"/>
</dbReference>
<dbReference type="Gene3D" id="3.40.50.2000">
    <property type="entry name" value="Glycogen Phosphorylase B"/>
    <property type="match status" value="2"/>
</dbReference>
<dbReference type="Pfam" id="PF26168">
    <property type="entry name" value="Glyco_transf_N"/>
    <property type="match status" value="1"/>
</dbReference>
<keyword evidence="3" id="KW-0328">Glycosyltransferase</keyword>